<proteinExistence type="predicted"/>
<protein>
    <submittedName>
        <fullName evidence="2">Uncharacterized protein</fullName>
    </submittedName>
</protein>
<sequence>MSGSKTIRYSTHRDWELWQRDYRLTAMTNNVWRYLRPDNPDEPPAETPMPASNAYAMDADGRAAYHIDLMAWEIRERICEKYARGIAAVHRWQEESIAQKKWKALLVGTTPQEVYEAVRTDAAGCRKTDAVNSYQQHLRKPPNKPKKVMDWINEWSLLINECHDVGVLTDPVVWCNDFYHCLLPLTGHWVDALRRLIDLKTVTPGDLAMEGKRYAEERINLPTIARHRTAAVPALALASGETGKQESSSSQAPAAERRNHRRSRGRGGRDARKNLAPNPNSDGKQPKQPANRNPSKRKQSDYSCDEPCRACARPWHNLENCWYIFPEQAMSGWTPETASNIMVERMIHLAPEFKAAVEEVKARKKVKGGNSPMIRMANAEIDMWNTRVKIEDAT</sequence>
<keyword evidence="3" id="KW-1185">Reference proteome</keyword>
<dbReference type="EMBL" id="ML119052">
    <property type="protein sequence ID" value="ROT41289.1"/>
    <property type="molecule type" value="Genomic_DNA"/>
</dbReference>
<dbReference type="GeneID" id="39579826"/>
<organism evidence="2 3">
    <name type="scientific">Sodiomyces alkalinus (strain CBS 110278 / VKM F-3762 / F11)</name>
    <name type="common">Alkaliphilic filamentous fungus</name>
    <dbReference type="NCBI Taxonomy" id="1314773"/>
    <lineage>
        <taxon>Eukaryota</taxon>
        <taxon>Fungi</taxon>
        <taxon>Dikarya</taxon>
        <taxon>Ascomycota</taxon>
        <taxon>Pezizomycotina</taxon>
        <taxon>Sordariomycetes</taxon>
        <taxon>Hypocreomycetidae</taxon>
        <taxon>Glomerellales</taxon>
        <taxon>Plectosphaerellaceae</taxon>
        <taxon>Sodiomyces</taxon>
    </lineage>
</organism>
<feature type="region of interest" description="Disordered" evidence="1">
    <location>
        <begin position="237"/>
        <end position="306"/>
    </location>
</feature>
<accession>A0A3N2Q3E7</accession>
<evidence type="ECO:0000256" key="1">
    <source>
        <dbReference type="SAM" id="MobiDB-lite"/>
    </source>
</evidence>
<dbReference type="AlphaFoldDB" id="A0A3N2Q3E7"/>
<dbReference type="OrthoDB" id="5095651at2759"/>
<dbReference type="RefSeq" id="XP_028469095.1">
    <property type="nucleotide sequence ID" value="XM_028611348.1"/>
</dbReference>
<evidence type="ECO:0000313" key="2">
    <source>
        <dbReference type="EMBL" id="ROT41289.1"/>
    </source>
</evidence>
<dbReference type="Proteomes" id="UP000272025">
    <property type="component" value="Unassembled WGS sequence"/>
</dbReference>
<gene>
    <name evidence="2" type="ORF">SODALDRAFT_331010</name>
</gene>
<reference evidence="2 3" key="1">
    <citation type="journal article" date="2018" name="Mol. Ecol.">
        <title>The obligate alkalophilic soda-lake fungus Sodiomyces alkalinus has shifted to a protein diet.</title>
        <authorList>
            <person name="Grum-Grzhimaylo A.A."/>
            <person name="Falkoski D.L."/>
            <person name="van den Heuvel J."/>
            <person name="Valero-Jimenez C.A."/>
            <person name="Min B."/>
            <person name="Choi I.G."/>
            <person name="Lipzen A."/>
            <person name="Daum C.G."/>
            <person name="Aanen D.K."/>
            <person name="Tsang A."/>
            <person name="Henrissat B."/>
            <person name="Bilanenko E.N."/>
            <person name="de Vries R.P."/>
            <person name="van Kan J.A.L."/>
            <person name="Grigoriev I.V."/>
            <person name="Debets A.J.M."/>
        </authorList>
    </citation>
    <scope>NUCLEOTIDE SEQUENCE [LARGE SCALE GENOMIC DNA]</scope>
    <source>
        <strain evidence="2 3">F11</strain>
    </source>
</reference>
<name>A0A3N2Q3E7_SODAK</name>
<evidence type="ECO:0000313" key="3">
    <source>
        <dbReference type="Proteomes" id="UP000272025"/>
    </source>
</evidence>
<feature type="compositionally biased region" description="Polar residues" evidence="1">
    <location>
        <begin position="277"/>
        <end position="293"/>
    </location>
</feature>